<evidence type="ECO:0000313" key="2">
    <source>
        <dbReference type="EMBL" id="QIK79091.1"/>
    </source>
</evidence>
<proteinExistence type="predicted"/>
<reference evidence="2 3" key="1">
    <citation type="submission" date="2020-03" db="EMBL/GenBank/DDBJ databases">
        <title>Sphingomonas sp. nov., isolated from fish.</title>
        <authorList>
            <person name="Hyun D.-W."/>
            <person name="Bae J.-W."/>
        </authorList>
    </citation>
    <scope>NUCLEOTIDE SEQUENCE [LARGE SCALE GENOMIC DNA]</scope>
    <source>
        <strain evidence="2 3">HDW15B</strain>
    </source>
</reference>
<dbReference type="KEGG" id="spii:G7077_09480"/>
<sequence length="183" mass="20110">MGAEMLMMTDDDSRRTSRVALTLNAAARQPGRGKFPVRLVDISPHGCRIELFSSLSVGSHLWLSIASLEAKQARIVWCKGDFAGLQFDEPLNECVLATLLTQHGPTKSITEDLRSLATRLKHQSSRLVDADSDLLLLSRDCAVYALVHSLESVQQEVVQSSPPQLTGSLIRRVVTDQQFAPSI</sequence>
<evidence type="ECO:0000313" key="3">
    <source>
        <dbReference type="Proteomes" id="UP000503222"/>
    </source>
</evidence>
<accession>A0A6G7YQS2</accession>
<protein>
    <submittedName>
        <fullName evidence="2">PilZ domain-containing protein</fullName>
    </submittedName>
</protein>
<dbReference type="GO" id="GO:0035438">
    <property type="term" value="F:cyclic-di-GMP binding"/>
    <property type="evidence" value="ECO:0007669"/>
    <property type="project" value="InterPro"/>
</dbReference>
<dbReference type="Proteomes" id="UP000503222">
    <property type="component" value="Chromosome"/>
</dbReference>
<dbReference type="AlphaFoldDB" id="A0A6G7YQS2"/>
<dbReference type="Gene3D" id="2.40.10.220">
    <property type="entry name" value="predicted glycosyltransferase like domains"/>
    <property type="match status" value="1"/>
</dbReference>
<evidence type="ECO:0000259" key="1">
    <source>
        <dbReference type="Pfam" id="PF07238"/>
    </source>
</evidence>
<gene>
    <name evidence="2" type="ORF">G7077_09480</name>
</gene>
<dbReference type="InterPro" id="IPR009875">
    <property type="entry name" value="PilZ_domain"/>
</dbReference>
<name>A0A6G7YQS2_9SPHN</name>
<keyword evidence="3" id="KW-1185">Reference proteome</keyword>
<dbReference type="SUPFAM" id="SSF141371">
    <property type="entry name" value="PilZ domain-like"/>
    <property type="match status" value="1"/>
</dbReference>
<dbReference type="Pfam" id="PF07238">
    <property type="entry name" value="PilZ"/>
    <property type="match status" value="1"/>
</dbReference>
<feature type="domain" description="PilZ" evidence="1">
    <location>
        <begin position="13"/>
        <end position="95"/>
    </location>
</feature>
<organism evidence="2 3">
    <name type="scientific">Sphingomonas piscis</name>
    <dbReference type="NCBI Taxonomy" id="2714943"/>
    <lineage>
        <taxon>Bacteria</taxon>
        <taxon>Pseudomonadati</taxon>
        <taxon>Pseudomonadota</taxon>
        <taxon>Alphaproteobacteria</taxon>
        <taxon>Sphingomonadales</taxon>
        <taxon>Sphingomonadaceae</taxon>
        <taxon>Sphingomonas</taxon>
    </lineage>
</organism>
<dbReference type="EMBL" id="CP049869">
    <property type="protein sequence ID" value="QIK79091.1"/>
    <property type="molecule type" value="Genomic_DNA"/>
</dbReference>